<dbReference type="Proteomes" id="UP000182466">
    <property type="component" value="Unassembled WGS sequence"/>
</dbReference>
<feature type="compositionally biased region" description="Basic and acidic residues" evidence="12">
    <location>
        <begin position="374"/>
        <end position="383"/>
    </location>
</feature>
<feature type="transmembrane region" description="Helical" evidence="13">
    <location>
        <begin position="21"/>
        <end position="43"/>
    </location>
</feature>
<dbReference type="AlphaFoldDB" id="A0A1I7E0U0"/>
<keyword evidence="6" id="KW-0479">Metal-binding</keyword>
<sequence>MVAGNSRVQRRALRQGIDVAMIWFALTSLSPVAILAAACLWGGVLPWLALAYVTVFVTAMDRWTHIALPVREDDSSQRQALRLNLVLGLLHLPLLALGVWAVADAPGLALAQRLAIALALGLYLGQVGNSNAHVLIHAPDRWARRLGMAVYISLLFGHHASAHPRIHHVLVASDGDPNSARRGEGFYRFWPRAWIGSFRAGLRAETQARARLTQRPAALSHPYVIYCGGAVLTLAMAFALAGWTGCLVLFGLASYAQMQLLLADYIQHYGLRRTRLANGRLQPVGPQHSWNAPHWYSSAMMLNAPRHSDHHQHPARQFPALRLNATTMPVWPYSMPMMATLALFPGLWRRRMDPHVLKWQAQIENTPSSQAPGRRTDARNLPL</sequence>
<keyword evidence="7 13" id="KW-1133">Transmembrane helix</keyword>
<dbReference type="GO" id="GO:0006629">
    <property type="term" value="P:lipid metabolic process"/>
    <property type="evidence" value="ECO:0007669"/>
    <property type="project" value="InterPro"/>
</dbReference>
<organism evidence="15 16">
    <name type="scientific">Sedimentitalea nanhaiensis</name>
    <dbReference type="NCBI Taxonomy" id="999627"/>
    <lineage>
        <taxon>Bacteria</taxon>
        <taxon>Pseudomonadati</taxon>
        <taxon>Pseudomonadota</taxon>
        <taxon>Alphaproteobacteria</taxon>
        <taxon>Rhodobacterales</taxon>
        <taxon>Paracoccaceae</taxon>
        <taxon>Sedimentitalea</taxon>
    </lineage>
</organism>
<proteinExistence type="inferred from homology"/>
<dbReference type="PANTHER" id="PTHR38674:SF1">
    <property type="entry name" value="ALKANE 1-MONOOXYGENASE 1"/>
    <property type="match status" value="1"/>
</dbReference>
<keyword evidence="5 13" id="KW-0812">Transmembrane</keyword>
<keyword evidence="9" id="KW-0408">Iron</keyword>
<gene>
    <name evidence="15" type="ORF">SAMN05216236_14021</name>
</gene>
<dbReference type="GO" id="GO:0004497">
    <property type="term" value="F:monooxygenase activity"/>
    <property type="evidence" value="ECO:0007669"/>
    <property type="project" value="UniProtKB-KW"/>
</dbReference>
<keyword evidence="16" id="KW-1185">Reference proteome</keyword>
<feature type="domain" description="Fatty acid desaturase" evidence="14">
    <location>
        <begin position="115"/>
        <end position="325"/>
    </location>
</feature>
<keyword evidence="10 15" id="KW-0503">Monooxygenase</keyword>
<evidence type="ECO:0000313" key="15">
    <source>
        <dbReference type="EMBL" id="SFU17548.1"/>
    </source>
</evidence>
<dbReference type="CDD" id="cd03512">
    <property type="entry name" value="Alkane-hydroxylase"/>
    <property type="match status" value="1"/>
</dbReference>
<dbReference type="STRING" id="999627.SAMN05216236_14021"/>
<evidence type="ECO:0000256" key="9">
    <source>
        <dbReference type="ARBA" id="ARBA00023004"/>
    </source>
</evidence>
<evidence type="ECO:0000256" key="13">
    <source>
        <dbReference type="SAM" id="Phobius"/>
    </source>
</evidence>
<feature type="transmembrane region" description="Helical" evidence="13">
    <location>
        <begin position="80"/>
        <end position="102"/>
    </location>
</feature>
<comment type="subcellular location">
    <subcellularLocation>
        <location evidence="1">Cell inner membrane</location>
        <topology evidence="1">Multi-pass membrane protein</topology>
    </subcellularLocation>
</comment>
<dbReference type="GO" id="GO:0046872">
    <property type="term" value="F:metal ion binding"/>
    <property type="evidence" value="ECO:0007669"/>
    <property type="project" value="UniProtKB-KW"/>
</dbReference>
<evidence type="ECO:0000259" key="14">
    <source>
        <dbReference type="Pfam" id="PF00487"/>
    </source>
</evidence>
<evidence type="ECO:0000256" key="7">
    <source>
        <dbReference type="ARBA" id="ARBA00022989"/>
    </source>
</evidence>
<feature type="transmembrane region" description="Helical" evidence="13">
    <location>
        <begin position="114"/>
        <end position="136"/>
    </location>
</feature>
<feature type="transmembrane region" description="Helical" evidence="13">
    <location>
        <begin position="49"/>
        <end position="68"/>
    </location>
</feature>
<evidence type="ECO:0000256" key="2">
    <source>
        <dbReference type="ARBA" id="ARBA00010823"/>
    </source>
</evidence>
<feature type="transmembrane region" description="Helical" evidence="13">
    <location>
        <begin position="223"/>
        <end position="252"/>
    </location>
</feature>
<dbReference type="EMBL" id="FPAW01000040">
    <property type="protein sequence ID" value="SFU17548.1"/>
    <property type="molecule type" value="Genomic_DNA"/>
</dbReference>
<keyword evidence="3" id="KW-1003">Cell membrane</keyword>
<protein>
    <submittedName>
        <fullName evidence="15">Alkane 1-monooxygenase</fullName>
    </submittedName>
</protein>
<evidence type="ECO:0000256" key="5">
    <source>
        <dbReference type="ARBA" id="ARBA00022692"/>
    </source>
</evidence>
<evidence type="ECO:0000256" key="4">
    <source>
        <dbReference type="ARBA" id="ARBA00022519"/>
    </source>
</evidence>
<feature type="transmembrane region" description="Helical" evidence="13">
    <location>
        <begin position="330"/>
        <end position="348"/>
    </location>
</feature>
<evidence type="ECO:0000256" key="10">
    <source>
        <dbReference type="ARBA" id="ARBA00023033"/>
    </source>
</evidence>
<dbReference type="Pfam" id="PF00487">
    <property type="entry name" value="FA_desaturase"/>
    <property type="match status" value="1"/>
</dbReference>
<dbReference type="PANTHER" id="PTHR38674">
    <property type="entry name" value="ALKANE 1-MONOOXYGENASE 1"/>
    <property type="match status" value="1"/>
</dbReference>
<evidence type="ECO:0000256" key="6">
    <source>
        <dbReference type="ARBA" id="ARBA00022723"/>
    </source>
</evidence>
<name>A0A1I7E0U0_9RHOB</name>
<evidence type="ECO:0000313" key="16">
    <source>
        <dbReference type="Proteomes" id="UP000182466"/>
    </source>
</evidence>
<dbReference type="GO" id="GO:0005886">
    <property type="term" value="C:plasma membrane"/>
    <property type="evidence" value="ECO:0007669"/>
    <property type="project" value="UniProtKB-SubCell"/>
</dbReference>
<keyword evidence="11 13" id="KW-0472">Membrane</keyword>
<dbReference type="InterPro" id="IPR033885">
    <property type="entry name" value="AlkB/XylM"/>
</dbReference>
<evidence type="ECO:0000256" key="1">
    <source>
        <dbReference type="ARBA" id="ARBA00004429"/>
    </source>
</evidence>
<keyword evidence="8" id="KW-0560">Oxidoreductase</keyword>
<accession>A0A1I7E0U0</accession>
<keyword evidence="4" id="KW-0997">Cell inner membrane</keyword>
<evidence type="ECO:0000256" key="11">
    <source>
        <dbReference type="ARBA" id="ARBA00023136"/>
    </source>
</evidence>
<dbReference type="eggNOG" id="COG3239">
    <property type="taxonomic scope" value="Bacteria"/>
</dbReference>
<evidence type="ECO:0000256" key="8">
    <source>
        <dbReference type="ARBA" id="ARBA00023002"/>
    </source>
</evidence>
<comment type="similarity">
    <text evidence="2">Belongs to the fatty acid desaturase type 1 family. AlkB subfamily.</text>
</comment>
<reference evidence="15 16" key="1">
    <citation type="submission" date="2016-10" db="EMBL/GenBank/DDBJ databases">
        <authorList>
            <person name="de Groot N.N."/>
        </authorList>
    </citation>
    <scope>NUCLEOTIDE SEQUENCE [LARGE SCALE GENOMIC DNA]</scope>
    <source>
        <strain evidence="15 16">CGMCC 1.10959</strain>
    </source>
</reference>
<evidence type="ECO:0000256" key="3">
    <source>
        <dbReference type="ARBA" id="ARBA00022475"/>
    </source>
</evidence>
<feature type="region of interest" description="Disordered" evidence="12">
    <location>
        <begin position="363"/>
        <end position="383"/>
    </location>
</feature>
<dbReference type="InterPro" id="IPR005804">
    <property type="entry name" value="FA_desaturase_dom"/>
</dbReference>
<evidence type="ECO:0000256" key="12">
    <source>
        <dbReference type="SAM" id="MobiDB-lite"/>
    </source>
</evidence>